<comment type="subcellular location">
    <subcellularLocation>
        <location evidence="1">Membrane</location>
    </subcellularLocation>
</comment>
<organism evidence="7 8">
    <name type="scientific">Parastrongyloides trichosuri</name>
    <name type="common">Possum-specific nematode worm</name>
    <dbReference type="NCBI Taxonomy" id="131310"/>
    <lineage>
        <taxon>Eukaryota</taxon>
        <taxon>Metazoa</taxon>
        <taxon>Ecdysozoa</taxon>
        <taxon>Nematoda</taxon>
        <taxon>Chromadorea</taxon>
        <taxon>Rhabditida</taxon>
        <taxon>Tylenchina</taxon>
        <taxon>Panagrolaimomorpha</taxon>
        <taxon>Strongyloidoidea</taxon>
        <taxon>Strongyloididae</taxon>
        <taxon>Parastrongyloides</taxon>
    </lineage>
</organism>
<dbReference type="AlphaFoldDB" id="A0A0N4ZZE6"/>
<dbReference type="SUPFAM" id="SSF81321">
    <property type="entry name" value="Family A G protein-coupled receptor-like"/>
    <property type="match status" value="1"/>
</dbReference>
<dbReference type="PANTHER" id="PTHR23017:SF24">
    <property type="entry name" value="7TM GPCR SERPENTINE RECEPTOR CLASS X (SRX) DOMAIN-CONTAINING PROTEIN-RELATED"/>
    <property type="match status" value="1"/>
</dbReference>
<dbReference type="Proteomes" id="UP000038045">
    <property type="component" value="Unplaced"/>
</dbReference>
<feature type="transmembrane region" description="Helical" evidence="5">
    <location>
        <begin position="12"/>
        <end position="31"/>
    </location>
</feature>
<dbReference type="Gene3D" id="1.20.1070.10">
    <property type="entry name" value="Rhodopsin 7-helix transmembrane proteins"/>
    <property type="match status" value="1"/>
</dbReference>
<evidence type="ECO:0000259" key="6">
    <source>
        <dbReference type="PROSITE" id="PS50262"/>
    </source>
</evidence>
<feature type="transmembrane region" description="Helical" evidence="5">
    <location>
        <begin position="128"/>
        <end position="152"/>
    </location>
</feature>
<feature type="domain" description="G-protein coupled receptors family 1 profile" evidence="6">
    <location>
        <begin position="22"/>
        <end position="199"/>
    </location>
</feature>
<feature type="transmembrane region" description="Helical" evidence="5">
    <location>
        <begin position="90"/>
        <end position="116"/>
    </location>
</feature>
<evidence type="ECO:0000256" key="5">
    <source>
        <dbReference type="SAM" id="Phobius"/>
    </source>
</evidence>
<dbReference type="Pfam" id="PF10328">
    <property type="entry name" value="7TM_GPCR_Srx"/>
    <property type="match status" value="1"/>
</dbReference>
<feature type="transmembrane region" description="Helical" evidence="5">
    <location>
        <begin position="43"/>
        <end position="70"/>
    </location>
</feature>
<dbReference type="WBParaSite" id="PTRK_0001425650.1">
    <property type="protein sequence ID" value="PTRK_0001425650.1"/>
    <property type="gene ID" value="PTRK_0001425650"/>
</dbReference>
<dbReference type="GO" id="GO:0016020">
    <property type="term" value="C:membrane"/>
    <property type="evidence" value="ECO:0007669"/>
    <property type="project" value="UniProtKB-SubCell"/>
</dbReference>
<sequence length="314" mass="36033">MGDSLLNRIFKFVPYILVALIGCFLSIFVFLKTKSLNKFKSPFGLLIQGLCFVTTINMASVSIWLTLRIILDNHAILELSSEYFGIVSSFTKYSILLLTFVISFNRFLAVSFPIFYSQNFSMFFTKNIIAFVIILSFLVGSTSVIVGCGSRFSSATYLFTYPNTTCGRIFSYWINFVGNIFMASLNIGIDIGTFIILIYRKQHLHFISVKSLNGNNHFSSQYKQDIIFFGQSVLQNIDFVLAIISINIFTDYFQYNYAKLYFNSFATCLANVVNIIIIVVFNKELRWSNRDDKVHKINKNGIVEKQCCEKRIKH</sequence>
<reference evidence="8" key="1">
    <citation type="submission" date="2017-02" db="UniProtKB">
        <authorList>
            <consortium name="WormBaseParasite"/>
        </authorList>
    </citation>
    <scope>IDENTIFICATION</scope>
</reference>
<evidence type="ECO:0000256" key="3">
    <source>
        <dbReference type="ARBA" id="ARBA00022989"/>
    </source>
</evidence>
<dbReference type="PANTHER" id="PTHR23017">
    <property type="entry name" value="SERPENTINE RECEPTOR, CLASS X"/>
    <property type="match status" value="1"/>
</dbReference>
<dbReference type="InterPro" id="IPR017452">
    <property type="entry name" value="GPCR_Rhodpsn_7TM"/>
</dbReference>
<evidence type="ECO:0000256" key="1">
    <source>
        <dbReference type="ARBA" id="ARBA00004370"/>
    </source>
</evidence>
<evidence type="ECO:0000256" key="4">
    <source>
        <dbReference type="ARBA" id="ARBA00023136"/>
    </source>
</evidence>
<evidence type="ECO:0000313" key="8">
    <source>
        <dbReference type="WBParaSite" id="PTRK_0001425650.1"/>
    </source>
</evidence>
<evidence type="ECO:0000256" key="2">
    <source>
        <dbReference type="ARBA" id="ARBA00022692"/>
    </source>
</evidence>
<name>A0A0N4ZZE6_PARTI</name>
<dbReference type="PROSITE" id="PS50262">
    <property type="entry name" value="G_PROTEIN_RECEP_F1_2"/>
    <property type="match status" value="1"/>
</dbReference>
<feature type="transmembrane region" description="Helical" evidence="5">
    <location>
        <begin position="172"/>
        <end position="199"/>
    </location>
</feature>
<feature type="transmembrane region" description="Helical" evidence="5">
    <location>
        <begin position="261"/>
        <end position="281"/>
    </location>
</feature>
<keyword evidence="3 5" id="KW-1133">Transmembrane helix</keyword>
<evidence type="ECO:0000313" key="7">
    <source>
        <dbReference type="Proteomes" id="UP000038045"/>
    </source>
</evidence>
<dbReference type="CDD" id="cd00637">
    <property type="entry name" value="7tm_classA_rhodopsin-like"/>
    <property type="match status" value="1"/>
</dbReference>
<keyword evidence="4 5" id="KW-0472">Membrane</keyword>
<proteinExistence type="predicted"/>
<dbReference type="InterPro" id="IPR019430">
    <property type="entry name" value="7TM_GPCR_serpentine_rcpt_Srx"/>
</dbReference>
<keyword evidence="2 5" id="KW-0812">Transmembrane</keyword>
<feature type="transmembrane region" description="Helical" evidence="5">
    <location>
        <begin position="226"/>
        <end position="249"/>
    </location>
</feature>
<protein>
    <submittedName>
        <fullName evidence="8">G_PROTEIN_RECEP_F1_2 domain-containing protein</fullName>
    </submittedName>
</protein>
<keyword evidence="7" id="KW-1185">Reference proteome</keyword>
<accession>A0A0N4ZZE6</accession>